<organism evidence="2 3">
    <name type="scientific">Sediminibacterium roseum</name>
    <dbReference type="NCBI Taxonomy" id="1978412"/>
    <lineage>
        <taxon>Bacteria</taxon>
        <taxon>Pseudomonadati</taxon>
        <taxon>Bacteroidota</taxon>
        <taxon>Chitinophagia</taxon>
        <taxon>Chitinophagales</taxon>
        <taxon>Chitinophagaceae</taxon>
        <taxon>Sediminibacterium</taxon>
    </lineage>
</organism>
<name>A0ABW9ZU92_9BACT</name>
<evidence type="ECO:0000256" key="1">
    <source>
        <dbReference type="SAM" id="SignalP"/>
    </source>
</evidence>
<evidence type="ECO:0008006" key="4">
    <source>
        <dbReference type="Google" id="ProtNLM"/>
    </source>
</evidence>
<dbReference type="Proteomes" id="UP000753802">
    <property type="component" value="Unassembled WGS sequence"/>
</dbReference>
<keyword evidence="3" id="KW-1185">Reference proteome</keyword>
<comment type="caution">
    <text evidence="2">The sequence shown here is derived from an EMBL/GenBank/DDBJ whole genome shotgun (WGS) entry which is preliminary data.</text>
</comment>
<proteinExistence type="predicted"/>
<evidence type="ECO:0000313" key="2">
    <source>
        <dbReference type="EMBL" id="NCI50714.1"/>
    </source>
</evidence>
<reference evidence="2 3" key="1">
    <citation type="submission" date="2020-01" db="EMBL/GenBank/DDBJ databases">
        <title>Genome analysis.</title>
        <authorList>
            <person name="Wu S."/>
            <person name="Wang G."/>
        </authorList>
    </citation>
    <scope>NUCLEOTIDE SEQUENCE [LARGE SCALE GENOMIC DNA]</scope>
    <source>
        <strain evidence="2 3">SYL130</strain>
    </source>
</reference>
<protein>
    <recommendedName>
        <fullName evidence="4">Alpha/beta hydrolase</fullName>
    </recommendedName>
</protein>
<sequence length="338" mass="38517">MTRTSHLFLSLVFFFVASMSFAQKERADGMGTLNDIAPESNITINNPVNKTVIQINLPGSDHRPDPKKQTLVIFFALPNGNSIEWTMGKRMEAGDDWHYDIQHIAAQTRYIRKQMANHNVIVAYLANELKSWPAWKRQRPDGPQEIKRIVDSITGIFAAYKPKVMLNSHSGGGSFLFGYLDAVERIPDQVERIAFIDSDYGYEDSLHSAKLANWLRSSKKHYLSVLAYNDSVVIYNGKPLVSPAGGTWYRSKMMQRKLNESFPFTSTTDTSFINYSALSNRIDIRLKTNQEGKIYHTEQVARNGFIHTVLAGTRYARKAGYEYWGERVYKDLILPSTN</sequence>
<feature type="signal peptide" evidence="1">
    <location>
        <begin position="1"/>
        <end position="22"/>
    </location>
</feature>
<keyword evidence="1" id="KW-0732">Signal</keyword>
<dbReference type="EMBL" id="JAACJS010000015">
    <property type="protein sequence ID" value="NCI50714.1"/>
    <property type="molecule type" value="Genomic_DNA"/>
</dbReference>
<feature type="chain" id="PRO_5046875342" description="Alpha/beta hydrolase" evidence="1">
    <location>
        <begin position="23"/>
        <end position="338"/>
    </location>
</feature>
<evidence type="ECO:0000313" key="3">
    <source>
        <dbReference type="Proteomes" id="UP000753802"/>
    </source>
</evidence>
<dbReference type="RefSeq" id="WP_161819029.1">
    <property type="nucleotide sequence ID" value="NZ_JAACJS010000015.1"/>
</dbReference>
<accession>A0ABW9ZU92</accession>
<gene>
    <name evidence="2" type="ORF">GWC95_12320</name>
</gene>